<organism evidence="2 3">
    <name type="scientific">Helicobacter saguini</name>
    <dbReference type="NCBI Taxonomy" id="1548018"/>
    <lineage>
        <taxon>Bacteria</taxon>
        <taxon>Pseudomonadati</taxon>
        <taxon>Campylobacterota</taxon>
        <taxon>Epsilonproteobacteria</taxon>
        <taxon>Campylobacterales</taxon>
        <taxon>Helicobacteraceae</taxon>
        <taxon>Helicobacter</taxon>
    </lineage>
</organism>
<name>A0A347VRQ7_9HELI</name>
<reference evidence="2" key="3">
    <citation type="submission" date="2018-04" db="EMBL/GenBank/DDBJ databases">
        <authorList>
            <person name="Sheh A."/>
            <person name="Shen Z."/>
            <person name="Mannion A.J."/>
            <person name="Fox J.G."/>
        </authorList>
    </citation>
    <scope>NUCLEOTIDE SEQUENCE</scope>
    <source>
        <strain evidence="2">MIT 97-6194</strain>
    </source>
</reference>
<reference evidence="2 3" key="2">
    <citation type="journal article" date="2016" name="Infect. Immun.">
        <title>Helicobacter saguini, a Novel Helicobacter Isolated from Cotton-Top Tamarins with Ulcerative Colitis, Has Proinflammatory Properties and Induces Typhlocolitis and Dysplasia in Gnotobiotic IL-10-/- Mice.</title>
        <authorList>
            <person name="Shen Z."/>
            <person name="Mannion A."/>
            <person name="Whary M.T."/>
            <person name="Muthupalani S."/>
            <person name="Sheh A."/>
            <person name="Feng Y."/>
            <person name="Gong G."/>
            <person name="Vandamme P."/>
            <person name="Holcombe H.R."/>
            <person name="Paster B.J."/>
            <person name="Fox J.G."/>
        </authorList>
    </citation>
    <scope>NUCLEOTIDE SEQUENCE [LARGE SCALE GENOMIC DNA]</scope>
    <source>
        <strain evidence="2 3">MIT 97-6194</strain>
    </source>
</reference>
<reference evidence="2 3" key="1">
    <citation type="journal article" date="2014" name="Genome Announc.">
        <title>Draft genome sequences of eight enterohepatic helicobacter species isolated from both laboratory and wild rodents.</title>
        <authorList>
            <person name="Sheh A."/>
            <person name="Shen Z."/>
            <person name="Fox J.G."/>
        </authorList>
    </citation>
    <scope>NUCLEOTIDE SEQUENCE [LARGE SCALE GENOMIC DNA]</scope>
    <source>
        <strain evidence="2 3">MIT 97-6194</strain>
    </source>
</reference>
<dbReference type="AlphaFoldDB" id="A0A347VRQ7"/>
<dbReference type="Proteomes" id="UP000029714">
    <property type="component" value="Unassembled WGS sequence"/>
</dbReference>
<comment type="caution">
    <text evidence="2">The sequence shown here is derived from an EMBL/GenBank/DDBJ whole genome shotgun (WGS) entry which is preliminary data.</text>
</comment>
<gene>
    <name evidence="1" type="ORF">DCO61_02210</name>
    <name evidence="2" type="ORF">LS64_005480</name>
</gene>
<evidence type="ECO:0000313" key="1">
    <source>
        <dbReference type="EMBL" id="MWV68867.1"/>
    </source>
</evidence>
<proteinExistence type="predicted"/>
<evidence type="ECO:0000313" key="4">
    <source>
        <dbReference type="Proteomes" id="UP000477070"/>
    </source>
</evidence>
<dbReference type="EMBL" id="QBIU01000001">
    <property type="protein sequence ID" value="MWV68867.1"/>
    <property type="molecule type" value="Genomic_DNA"/>
</dbReference>
<dbReference type="STRING" id="1548018.LS64_00420"/>
<dbReference type="Proteomes" id="UP000477070">
    <property type="component" value="Unassembled WGS sequence"/>
</dbReference>
<protein>
    <submittedName>
        <fullName evidence="2">Uncharacterized protein</fullName>
    </submittedName>
</protein>
<accession>A0A347VRQ7</accession>
<dbReference type="RefSeq" id="WP_034569075.1">
    <property type="nucleotide sequence ID" value="NZ_JRMP02000007.1"/>
</dbReference>
<dbReference type="EMBL" id="JRMP02000007">
    <property type="protein sequence ID" value="TLD94384.1"/>
    <property type="molecule type" value="Genomic_DNA"/>
</dbReference>
<reference evidence="1 4" key="4">
    <citation type="submission" date="2019-12" db="EMBL/GenBank/DDBJ databases">
        <title>Multi-Generational Helicobacter saguini Isolates.</title>
        <authorList>
            <person name="Mannion A."/>
            <person name="Shen Z."/>
            <person name="Fox J.G."/>
        </authorList>
    </citation>
    <scope>NUCLEOTIDE SEQUENCE [LARGE SCALE GENOMIC DNA]</scope>
    <source>
        <strain evidence="1">16-048</strain>
        <strain evidence="4">16-048 (F4)</strain>
    </source>
</reference>
<keyword evidence="3" id="KW-1185">Reference proteome</keyword>
<sequence>MENIVKNGNAGVASDLESALKKAFITKYKINENLYNAIIDYLSGLDSSKNLIIKYKVDRNKFYNTMKKIKVDYNINDIEMLHNFNKNLRFNVINAKNQANVYKSNVANNLMQIVGFNVINDYKRILNEN</sequence>
<evidence type="ECO:0000313" key="2">
    <source>
        <dbReference type="EMBL" id="TLD94384.1"/>
    </source>
</evidence>
<evidence type="ECO:0000313" key="3">
    <source>
        <dbReference type="Proteomes" id="UP000029714"/>
    </source>
</evidence>